<dbReference type="HOGENOM" id="CLU_3189155_0_0_10"/>
<comment type="caution">
    <text evidence="1">The sequence shown here is derived from an EMBL/GenBank/DDBJ whole genome shotgun (WGS) entry which is preliminary data.</text>
</comment>
<protein>
    <submittedName>
        <fullName evidence="1">Uncharacterized protein</fullName>
    </submittedName>
</protein>
<organism evidence="1 2">
    <name type="scientific">Sphingobacterium spiritivorum ATCC 33300</name>
    <dbReference type="NCBI Taxonomy" id="525372"/>
    <lineage>
        <taxon>Bacteria</taxon>
        <taxon>Pseudomonadati</taxon>
        <taxon>Bacteroidota</taxon>
        <taxon>Sphingobacteriia</taxon>
        <taxon>Sphingobacteriales</taxon>
        <taxon>Sphingobacteriaceae</taxon>
        <taxon>Sphingobacterium</taxon>
    </lineage>
</organism>
<evidence type="ECO:0000313" key="1">
    <source>
        <dbReference type="EMBL" id="EEI92495.1"/>
    </source>
</evidence>
<sequence>MVAFDFYFGSLSPACEKQLHSIRLKGLQQTSSFIQKLISHILHVIL</sequence>
<accession>C2FX54</accession>
<proteinExistence type="predicted"/>
<evidence type="ECO:0000313" key="2">
    <source>
        <dbReference type="Proteomes" id="UP000006241"/>
    </source>
</evidence>
<reference evidence="1 2" key="1">
    <citation type="submission" date="2009-01" db="EMBL/GenBank/DDBJ databases">
        <authorList>
            <person name="Qin X."/>
            <person name="Bachman B."/>
            <person name="Battles P."/>
            <person name="Bell A."/>
            <person name="Bess C."/>
            <person name="Bickham C."/>
            <person name="Chaboub L."/>
            <person name="Chen D."/>
            <person name="Coyle M."/>
            <person name="Deiros D.R."/>
            <person name="Dinh H."/>
            <person name="Forbes L."/>
            <person name="Fowler G."/>
            <person name="Francisco L."/>
            <person name="Fu Q."/>
            <person name="Gubbala S."/>
            <person name="Hale W."/>
            <person name="Han Y."/>
            <person name="Hemphill L."/>
            <person name="Highlander S.K."/>
            <person name="Hirani K."/>
            <person name="Hogues M."/>
            <person name="Jackson L."/>
            <person name="Jakkamsetti A."/>
            <person name="Javaid M."/>
            <person name="Jiang H."/>
            <person name="Korchina V."/>
            <person name="Kovar C."/>
            <person name="Lara F."/>
            <person name="Lee S."/>
            <person name="Mata R."/>
            <person name="Mathew T."/>
            <person name="Moen C."/>
            <person name="Morales K."/>
            <person name="Munidasa M."/>
            <person name="Nazareth L."/>
            <person name="Ngo R."/>
            <person name="Nguyen L."/>
            <person name="Okwuonu G."/>
            <person name="Ongeri F."/>
            <person name="Patil S."/>
            <person name="Petrosino J."/>
            <person name="Pham C."/>
            <person name="Pham P."/>
            <person name="Pu L.-L."/>
            <person name="Puazo M."/>
            <person name="Raj R."/>
            <person name="Reid J."/>
            <person name="Rouhana J."/>
            <person name="Saada N."/>
            <person name="Shang Y."/>
            <person name="Simmons D."/>
            <person name="Thornton R."/>
            <person name="Warren J."/>
            <person name="Weissenberger G."/>
            <person name="Zhang J."/>
            <person name="Zhang L."/>
            <person name="Zhou C."/>
            <person name="Zhu D."/>
            <person name="Muzny D."/>
            <person name="Worley K."/>
            <person name="Gibbs R."/>
        </authorList>
    </citation>
    <scope>NUCLEOTIDE SEQUENCE [LARGE SCALE GENOMIC DNA]</scope>
    <source>
        <strain evidence="1 2">ATCC 33300</strain>
    </source>
</reference>
<dbReference type="AlphaFoldDB" id="C2FX54"/>
<name>C2FX54_SPHSI</name>
<dbReference type="Proteomes" id="UP000006241">
    <property type="component" value="Unassembled WGS sequence"/>
</dbReference>
<dbReference type="EMBL" id="ACHB01000047">
    <property type="protein sequence ID" value="EEI92495.1"/>
    <property type="molecule type" value="Genomic_DNA"/>
</dbReference>
<gene>
    <name evidence="1" type="ORF">HMPREF0765_1910</name>
</gene>